<evidence type="ECO:0000256" key="5">
    <source>
        <dbReference type="ARBA" id="ARBA00022857"/>
    </source>
</evidence>
<dbReference type="SUPFAM" id="SSF53720">
    <property type="entry name" value="ALDH-like"/>
    <property type="match status" value="1"/>
</dbReference>
<dbReference type="Gene3D" id="3.40.309.10">
    <property type="entry name" value="Aldehyde Dehydrogenase, Chain A, domain 2"/>
    <property type="match status" value="1"/>
</dbReference>
<dbReference type="NCBIfam" id="NF001221">
    <property type="entry name" value="PRK00197.1"/>
    <property type="match status" value="1"/>
</dbReference>
<dbReference type="Pfam" id="PF00171">
    <property type="entry name" value="Aldedh"/>
    <property type="match status" value="1"/>
</dbReference>
<accession>A0A7C0U6S4</accession>
<comment type="catalytic activity">
    <reaction evidence="7">
        <text>L-glutamate 5-semialdehyde + phosphate + NADP(+) = L-glutamyl 5-phosphate + NADPH + H(+)</text>
        <dbReference type="Rhea" id="RHEA:19541"/>
        <dbReference type="ChEBI" id="CHEBI:15378"/>
        <dbReference type="ChEBI" id="CHEBI:43474"/>
        <dbReference type="ChEBI" id="CHEBI:57783"/>
        <dbReference type="ChEBI" id="CHEBI:58066"/>
        <dbReference type="ChEBI" id="CHEBI:58274"/>
        <dbReference type="ChEBI" id="CHEBI:58349"/>
        <dbReference type="EC" id="1.2.1.41"/>
    </reaction>
</comment>
<evidence type="ECO:0000313" key="9">
    <source>
        <dbReference type="EMBL" id="HDD53201.1"/>
    </source>
</evidence>
<dbReference type="InterPro" id="IPR016161">
    <property type="entry name" value="Ald_DH/histidinol_DH"/>
</dbReference>
<dbReference type="InterPro" id="IPR016162">
    <property type="entry name" value="Ald_DH_N"/>
</dbReference>
<protein>
    <recommendedName>
        <fullName evidence="2">glutamate-5-semialdehyde dehydrogenase</fullName>
        <ecNumber evidence="2">1.2.1.41</ecNumber>
    </recommendedName>
</protein>
<organism evidence="9">
    <name type="scientific">Thermosulfidibacter takaii</name>
    <dbReference type="NCBI Taxonomy" id="412593"/>
    <lineage>
        <taxon>Bacteria</taxon>
        <taxon>Pseudomonadati</taxon>
        <taxon>Thermosulfidibacterota</taxon>
        <taxon>Thermosulfidibacteria</taxon>
        <taxon>Thermosulfidibacterales</taxon>
        <taxon>Thermosulfidibacteraceae</taxon>
    </lineage>
</organism>
<dbReference type="UniPathway" id="UPA00098">
    <property type="reaction ID" value="UER00360"/>
</dbReference>
<name>A0A7C0U6S4_9BACT</name>
<feature type="non-terminal residue" evidence="9">
    <location>
        <position position="272"/>
    </location>
</feature>
<dbReference type="Proteomes" id="UP000885690">
    <property type="component" value="Unassembled WGS sequence"/>
</dbReference>
<dbReference type="Gene3D" id="3.40.605.10">
    <property type="entry name" value="Aldehyde Dehydrogenase, Chain A, domain 1"/>
    <property type="match status" value="1"/>
</dbReference>
<keyword evidence="5" id="KW-0521">NADP</keyword>
<evidence type="ECO:0000256" key="3">
    <source>
        <dbReference type="ARBA" id="ARBA00022605"/>
    </source>
</evidence>
<dbReference type="EC" id="1.2.1.41" evidence="2"/>
<evidence type="ECO:0000259" key="8">
    <source>
        <dbReference type="Pfam" id="PF00171"/>
    </source>
</evidence>
<dbReference type="CDD" id="cd07079">
    <property type="entry name" value="ALDH_F18-19_ProA-GPR"/>
    <property type="match status" value="1"/>
</dbReference>
<keyword evidence="3" id="KW-0028">Amino-acid biosynthesis</keyword>
<evidence type="ECO:0000256" key="4">
    <source>
        <dbReference type="ARBA" id="ARBA00022650"/>
    </source>
</evidence>
<reference evidence="9" key="1">
    <citation type="journal article" date="2020" name="mSystems">
        <title>Genome- and Community-Level Interaction Insights into Carbon Utilization and Element Cycling Functions of Hydrothermarchaeota in Hydrothermal Sediment.</title>
        <authorList>
            <person name="Zhou Z."/>
            <person name="Liu Y."/>
            <person name="Xu W."/>
            <person name="Pan J."/>
            <person name="Luo Z.H."/>
            <person name="Li M."/>
        </authorList>
    </citation>
    <scope>NUCLEOTIDE SEQUENCE [LARGE SCALE GENOMIC DNA]</scope>
    <source>
        <strain evidence="9">HyVt-115</strain>
    </source>
</reference>
<comment type="caution">
    <text evidence="9">The sequence shown here is derived from an EMBL/GenBank/DDBJ whole genome shotgun (WGS) entry which is preliminary data.</text>
</comment>
<sequence>MQAREVVLERVKKAKEASRVLARLSTEVKNRALMTMADLLERKAELIKEENAKDLECGKEKGLSSALLDRLLLDDKRIKGMADGLREVAALPDPVGEVVKMWKRPNGLQIGKLRVPLGVVAVIYESRPNVTADTAALCVKSGNAIVLRGGSEAIHSNAVIAGILQEAARESGVPAQAIQLIETTDREAVFHLLRMEEFVDLVVPRGGEGLIRFVAENSRIPVVYHYKGVCHTFVDRDADLDMAWNIAFNAKVQRPGVCNAMETLLVHRDVAK</sequence>
<dbReference type="AlphaFoldDB" id="A0A7C0U6S4"/>
<dbReference type="EMBL" id="DQWS01000148">
    <property type="protein sequence ID" value="HDD53201.1"/>
    <property type="molecule type" value="Genomic_DNA"/>
</dbReference>
<evidence type="ECO:0000256" key="6">
    <source>
        <dbReference type="ARBA" id="ARBA00023002"/>
    </source>
</evidence>
<dbReference type="InterPro" id="IPR015590">
    <property type="entry name" value="Aldehyde_DH_dom"/>
</dbReference>
<dbReference type="NCBIfam" id="TIGR00407">
    <property type="entry name" value="proA"/>
    <property type="match status" value="1"/>
</dbReference>
<feature type="domain" description="Aldehyde dehydrogenase" evidence="8">
    <location>
        <begin position="6"/>
        <end position="271"/>
    </location>
</feature>
<dbReference type="InterPro" id="IPR016163">
    <property type="entry name" value="Ald_DH_C"/>
</dbReference>
<comment type="pathway">
    <text evidence="1">Amino-acid biosynthesis; L-proline biosynthesis; L-glutamate 5-semialdehyde from L-glutamate: step 2/2.</text>
</comment>
<gene>
    <name evidence="9" type="ORF">ENF32_03945</name>
</gene>
<dbReference type="GO" id="GO:0055129">
    <property type="term" value="P:L-proline biosynthetic process"/>
    <property type="evidence" value="ECO:0007669"/>
    <property type="project" value="UniProtKB-UniPathway"/>
</dbReference>
<keyword evidence="4" id="KW-0641">Proline biosynthesis</keyword>
<dbReference type="PANTHER" id="PTHR11063">
    <property type="entry name" value="GLUTAMATE SEMIALDEHYDE DEHYDROGENASE"/>
    <property type="match status" value="1"/>
</dbReference>
<dbReference type="PANTHER" id="PTHR11063:SF8">
    <property type="entry name" value="DELTA-1-PYRROLINE-5-CARBOXYLATE SYNTHASE"/>
    <property type="match status" value="1"/>
</dbReference>
<evidence type="ECO:0000256" key="7">
    <source>
        <dbReference type="ARBA" id="ARBA00049024"/>
    </source>
</evidence>
<proteinExistence type="predicted"/>
<keyword evidence="6 9" id="KW-0560">Oxidoreductase</keyword>
<evidence type="ECO:0000256" key="2">
    <source>
        <dbReference type="ARBA" id="ARBA00013002"/>
    </source>
</evidence>
<dbReference type="InterPro" id="IPR000965">
    <property type="entry name" value="GPR_dom"/>
</dbReference>
<dbReference type="GO" id="GO:0004350">
    <property type="term" value="F:glutamate-5-semialdehyde dehydrogenase activity"/>
    <property type="evidence" value="ECO:0007669"/>
    <property type="project" value="UniProtKB-EC"/>
</dbReference>
<evidence type="ECO:0000256" key="1">
    <source>
        <dbReference type="ARBA" id="ARBA00004985"/>
    </source>
</evidence>